<dbReference type="NCBIfam" id="NF007922">
    <property type="entry name" value="PRK10637.1"/>
    <property type="match status" value="1"/>
</dbReference>
<dbReference type="PANTHER" id="PTHR45790">
    <property type="entry name" value="SIROHEME SYNTHASE-RELATED"/>
    <property type="match status" value="1"/>
</dbReference>
<dbReference type="Pfam" id="PF00590">
    <property type="entry name" value="TP_methylase"/>
    <property type="match status" value="1"/>
</dbReference>
<dbReference type="EC" id="1.3.1.76" evidence="17"/>
<dbReference type="InterPro" id="IPR014777">
    <property type="entry name" value="4pyrrole_Mease_sub1"/>
</dbReference>
<keyword evidence="8" id="KW-0520">NAD</keyword>
<dbReference type="NCBIfam" id="TIGR01470">
    <property type="entry name" value="cysG_Nterm"/>
    <property type="match status" value="1"/>
</dbReference>
<evidence type="ECO:0000313" key="17">
    <source>
        <dbReference type="EMBL" id="MDT8331637.1"/>
    </source>
</evidence>
<dbReference type="CDD" id="cd11642">
    <property type="entry name" value="SUMT"/>
    <property type="match status" value="1"/>
</dbReference>
<evidence type="ECO:0000256" key="3">
    <source>
        <dbReference type="ARBA" id="ARBA00022573"/>
    </source>
</evidence>
<reference evidence="17 18" key="1">
    <citation type="journal article" date="2019" name="Microb. Pathog.">
        <title>Comparison of VITEK 2, MALDI-TOF MS, 16S rRNA gene sequencing, and whole-genome sequencing for identification of Roseomonas mucosa.</title>
        <authorList>
            <person name="Rudolph W.W."/>
            <person name="Gunzer F."/>
            <person name="Trauth M."/>
            <person name="Bunk B."/>
            <person name="Bigge R."/>
            <person name="Schrottner P."/>
        </authorList>
    </citation>
    <scope>NUCLEOTIDE SEQUENCE [LARGE SCALE GENOMIC DNA]</scope>
    <source>
        <strain evidence="17 18">DSM 103800</strain>
    </source>
</reference>
<evidence type="ECO:0000313" key="18">
    <source>
        <dbReference type="Proteomes" id="UP001258945"/>
    </source>
</evidence>
<dbReference type="GO" id="GO:0032259">
    <property type="term" value="P:methylation"/>
    <property type="evidence" value="ECO:0007669"/>
    <property type="project" value="UniProtKB-KW"/>
</dbReference>
<evidence type="ECO:0000256" key="4">
    <source>
        <dbReference type="ARBA" id="ARBA00022603"/>
    </source>
</evidence>
<dbReference type="Proteomes" id="UP001258945">
    <property type="component" value="Unassembled WGS sequence"/>
</dbReference>
<dbReference type="NCBIfam" id="NF004790">
    <property type="entry name" value="PRK06136.1"/>
    <property type="match status" value="1"/>
</dbReference>
<keyword evidence="11" id="KW-0511">Multifunctional enzyme</keyword>
<dbReference type="NCBIfam" id="TIGR01469">
    <property type="entry name" value="cobA_cysG_Cterm"/>
    <property type="match status" value="1"/>
</dbReference>
<comment type="caution">
    <text evidence="17">The sequence shown here is derived from an EMBL/GenBank/DDBJ whole genome shotgun (WGS) entry which is preliminary data.</text>
</comment>
<organism evidence="17 18">
    <name type="scientific">Roseomonas gilardii</name>
    <dbReference type="NCBI Taxonomy" id="257708"/>
    <lineage>
        <taxon>Bacteria</taxon>
        <taxon>Pseudomonadati</taxon>
        <taxon>Pseudomonadota</taxon>
        <taxon>Alphaproteobacteria</taxon>
        <taxon>Acetobacterales</taxon>
        <taxon>Roseomonadaceae</taxon>
        <taxon>Roseomonas</taxon>
    </lineage>
</organism>
<keyword evidence="9 17" id="KW-0456">Lyase</keyword>
<dbReference type="Gene3D" id="3.30.160.110">
    <property type="entry name" value="Siroheme synthase, domain 2"/>
    <property type="match status" value="1"/>
</dbReference>
<dbReference type="InterPro" id="IPR012409">
    <property type="entry name" value="Sirohaem_synth"/>
</dbReference>
<dbReference type="PROSITE" id="PS00839">
    <property type="entry name" value="SUMT_1"/>
    <property type="match status" value="1"/>
</dbReference>
<comment type="catalytic activity">
    <reaction evidence="13">
        <text>precorrin-2 + NAD(+) = sirohydrochlorin + NADH + 2 H(+)</text>
        <dbReference type="Rhea" id="RHEA:15613"/>
        <dbReference type="ChEBI" id="CHEBI:15378"/>
        <dbReference type="ChEBI" id="CHEBI:57540"/>
        <dbReference type="ChEBI" id="CHEBI:57945"/>
        <dbReference type="ChEBI" id="CHEBI:58351"/>
        <dbReference type="ChEBI" id="CHEBI:58827"/>
        <dbReference type="EC" id="1.3.1.76"/>
    </reaction>
</comment>
<evidence type="ECO:0000256" key="12">
    <source>
        <dbReference type="ARBA" id="ARBA00025705"/>
    </source>
</evidence>
<dbReference type="GO" id="GO:0043115">
    <property type="term" value="F:precorrin-2 dehydrogenase activity"/>
    <property type="evidence" value="ECO:0007669"/>
    <property type="project" value="UniProtKB-EC"/>
</dbReference>
<dbReference type="EC" id="2.1.1.107" evidence="17"/>
<feature type="domain" description="Siroheme synthase central" evidence="16">
    <location>
        <begin position="98"/>
        <end position="123"/>
    </location>
</feature>
<evidence type="ECO:0000256" key="2">
    <source>
        <dbReference type="ARBA" id="ARBA00005879"/>
    </source>
</evidence>
<keyword evidence="4 17" id="KW-0489">Methyltransferase</keyword>
<dbReference type="GO" id="GO:0051266">
    <property type="term" value="F:sirohydrochlorin ferrochelatase activity"/>
    <property type="evidence" value="ECO:0007669"/>
    <property type="project" value="UniProtKB-EC"/>
</dbReference>
<dbReference type="EC" id="4.99.1.4" evidence="17"/>
<dbReference type="EMBL" id="JAVVDO010000016">
    <property type="protein sequence ID" value="MDT8331637.1"/>
    <property type="molecule type" value="Genomic_DNA"/>
</dbReference>
<evidence type="ECO:0000259" key="14">
    <source>
        <dbReference type="Pfam" id="PF00590"/>
    </source>
</evidence>
<keyword evidence="10" id="KW-0627">Porphyrin biosynthesis</keyword>
<evidence type="ECO:0000256" key="1">
    <source>
        <dbReference type="ARBA" id="ARBA00005010"/>
    </source>
</evidence>
<comment type="similarity">
    <text evidence="2">Belongs to the precorrin methyltransferase family.</text>
</comment>
<sequence length="441" mass="45944">MRHFPAFLDLRGRLVLLLGEGEALEAKEALARAAGAEFRRAARFHPGLLDGCAAAFAAGAPEEELRALSDAARARGLPVNVVDRPELCSFITGAIVDRDPVTIGISTGGAAPVLARLLRQRIETVLPPGLARLGALAERFKERARRALPETGARRRFWERVLTGPEADLALAGHTTEAESAVAAALEQADAAPRGFVHLVGAGPGAADLLTLRALRVLGEADVIVHDRLVPEEVLDLARRDAQRIFVGKARSNHCVPQDRINALLVSLAREGKRVVRLKGGDPFVFGRGGEEAEALDAAGIPHATVPGITAALACAAGAGIPLTHRDCAQALVLATGHTRNGDVGLDFAALARPGHTLAIYMGVVTLPRIRDGLLGAGLDPATPAALIENGGRDSQRVLTGTLPDLAAQGPDWSRGGPALLIVGEAVSRRVGQGGGQGGNR</sequence>
<dbReference type="Gene3D" id="3.40.50.720">
    <property type="entry name" value="NAD(P)-binding Rossmann-like Domain"/>
    <property type="match status" value="1"/>
</dbReference>
<keyword evidence="18" id="KW-1185">Reference proteome</keyword>
<keyword evidence="6" id="KW-0949">S-adenosyl-L-methionine</keyword>
<proteinExistence type="inferred from homology"/>
<gene>
    <name evidence="17" type="primary">cysG</name>
    <name evidence="17" type="ORF">RQ831_11275</name>
</gene>
<dbReference type="InterPro" id="IPR006366">
    <property type="entry name" value="CobA/CysG_C"/>
</dbReference>
<keyword evidence="3" id="KW-0169">Cobalamin biosynthesis</keyword>
<comment type="pathway">
    <text evidence="1">Porphyrin-containing compound metabolism; siroheme biosynthesis; sirohydrochlorin from precorrin-2: step 1/1.</text>
</comment>
<dbReference type="PANTHER" id="PTHR45790:SF1">
    <property type="entry name" value="SIROHEME SYNTHASE"/>
    <property type="match status" value="1"/>
</dbReference>
<evidence type="ECO:0000256" key="11">
    <source>
        <dbReference type="ARBA" id="ARBA00023268"/>
    </source>
</evidence>
<dbReference type="InterPro" id="IPR000878">
    <property type="entry name" value="4pyrrol_Mease"/>
</dbReference>
<dbReference type="Gene3D" id="3.40.1010.10">
    <property type="entry name" value="Cobalt-precorrin-4 Transmethylase, Domain 1"/>
    <property type="match status" value="1"/>
</dbReference>
<dbReference type="InterPro" id="IPR050161">
    <property type="entry name" value="Siro_Cobalamin_biosynth"/>
</dbReference>
<comment type="pathway">
    <text evidence="12">Porphyrin-containing compound metabolism; siroheme biosynthesis; precorrin-2 from uroporphyrinogen III: step 1/1.</text>
</comment>
<evidence type="ECO:0000256" key="5">
    <source>
        <dbReference type="ARBA" id="ARBA00022679"/>
    </source>
</evidence>
<feature type="domain" description="Sirohaem synthase dimerisation" evidence="15">
    <location>
        <begin position="130"/>
        <end position="186"/>
    </location>
</feature>
<evidence type="ECO:0000259" key="15">
    <source>
        <dbReference type="Pfam" id="PF10414"/>
    </source>
</evidence>
<keyword evidence="7 17" id="KW-0560">Oxidoreductase</keyword>
<dbReference type="InterPro" id="IPR019478">
    <property type="entry name" value="Sirohaem_synthase_dimer_dom"/>
</dbReference>
<dbReference type="RefSeq" id="WP_314282217.1">
    <property type="nucleotide sequence ID" value="NZ_JAVVDO010000016.1"/>
</dbReference>
<evidence type="ECO:0000256" key="8">
    <source>
        <dbReference type="ARBA" id="ARBA00023027"/>
    </source>
</evidence>
<keyword evidence="5 17" id="KW-0808">Transferase</keyword>
<accession>A0ABU3MFV1</accession>
<dbReference type="Pfam" id="PF13241">
    <property type="entry name" value="NAD_binding_7"/>
    <property type="match status" value="1"/>
</dbReference>
<feature type="domain" description="Tetrapyrrole methylase" evidence="14">
    <location>
        <begin position="197"/>
        <end position="406"/>
    </location>
</feature>
<dbReference type="SUPFAM" id="SSF51735">
    <property type="entry name" value="NAD(P)-binding Rossmann-fold domains"/>
    <property type="match status" value="1"/>
</dbReference>
<name>A0ABU3MFV1_9PROT</name>
<dbReference type="InterPro" id="IPR006367">
    <property type="entry name" value="Sirohaem_synthase_N"/>
</dbReference>
<evidence type="ECO:0000256" key="9">
    <source>
        <dbReference type="ARBA" id="ARBA00023239"/>
    </source>
</evidence>
<evidence type="ECO:0000256" key="7">
    <source>
        <dbReference type="ARBA" id="ARBA00023002"/>
    </source>
</evidence>
<dbReference type="Pfam" id="PF14824">
    <property type="entry name" value="Sirohm_synth_M"/>
    <property type="match status" value="1"/>
</dbReference>
<dbReference type="InterPro" id="IPR014776">
    <property type="entry name" value="4pyrrole_Mease_sub2"/>
</dbReference>
<dbReference type="Gene3D" id="1.10.8.210">
    <property type="entry name" value="Sirohaem synthase, dimerisation domain"/>
    <property type="match status" value="1"/>
</dbReference>
<dbReference type="InterPro" id="IPR035996">
    <property type="entry name" value="4pyrrol_Methylase_sf"/>
</dbReference>
<dbReference type="InterPro" id="IPR003043">
    <property type="entry name" value="Uropor_MeTrfase_CS"/>
</dbReference>
<dbReference type="Pfam" id="PF10414">
    <property type="entry name" value="CysG_dimeriser"/>
    <property type="match status" value="1"/>
</dbReference>
<evidence type="ECO:0000256" key="6">
    <source>
        <dbReference type="ARBA" id="ARBA00022691"/>
    </source>
</evidence>
<dbReference type="GO" id="GO:0004851">
    <property type="term" value="F:uroporphyrin-III C-methyltransferase activity"/>
    <property type="evidence" value="ECO:0007669"/>
    <property type="project" value="UniProtKB-EC"/>
</dbReference>
<dbReference type="InterPro" id="IPR037115">
    <property type="entry name" value="Sirohaem_synt_dimer_dom_sf"/>
</dbReference>
<dbReference type="InterPro" id="IPR036291">
    <property type="entry name" value="NAD(P)-bd_dom_sf"/>
</dbReference>
<evidence type="ECO:0000259" key="16">
    <source>
        <dbReference type="Pfam" id="PF14824"/>
    </source>
</evidence>
<evidence type="ECO:0000256" key="13">
    <source>
        <dbReference type="ARBA" id="ARBA00047561"/>
    </source>
</evidence>
<protein>
    <submittedName>
        <fullName evidence="17">Siroheme synthase CysG</fullName>
        <ecNumber evidence="17">1.3.1.76</ecNumber>
        <ecNumber evidence="17">2.1.1.107</ecNumber>
        <ecNumber evidence="17">4.99.1.4</ecNumber>
    </submittedName>
</protein>
<dbReference type="PIRSF" id="PIRSF036426">
    <property type="entry name" value="Sirohaem_synth"/>
    <property type="match status" value="1"/>
</dbReference>
<dbReference type="SUPFAM" id="SSF75615">
    <property type="entry name" value="Siroheme synthase middle domains-like"/>
    <property type="match status" value="1"/>
</dbReference>
<dbReference type="InterPro" id="IPR028281">
    <property type="entry name" value="Sirohaem_synthase_central"/>
</dbReference>
<dbReference type="SUPFAM" id="SSF53790">
    <property type="entry name" value="Tetrapyrrole methylase"/>
    <property type="match status" value="1"/>
</dbReference>
<dbReference type="Gene3D" id="3.30.950.10">
    <property type="entry name" value="Methyltransferase, Cobalt-precorrin-4 Transmethylase, Domain 2"/>
    <property type="match status" value="1"/>
</dbReference>
<evidence type="ECO:0000256" key="10">
    <source>
        <dbReference type="ARBA" id="ARBA00023244"/>
    </source>
</evidence>